<dbReference type="EMBL" id="SJPT01000007">
    <property type="protein sequence ID" value="TWU21008.1"/>
    <property type="molecule type" value="Genomic_DNA"/>
</dbReference>
<dbReference type="Gene3D" id="3.40.630.30">
    <property type="match status" value="1"/>
</dbReference>
<dbReference type="SUPFAM" id="SSF55729">
    <property type="entry name" value="Acyl-CoA N-acyltransferases (Nat)"/>
    <property type="match status" value="1"/>
</dbReference>
<gene>
    <name evidence="1" type="ORF">Pla52o_40400</name>
</gene>
<evidence type="ECO:0000313" key="1">
    <source>
        <dbReference type="EMBL" id="TWU21008.1"/>
    </source>
</evidence>
<keyword evidence="2" id="KW-1185">Reference proteome</keyword>
<evidence type="ECO:0000313" key="2">
    <source>
        <dbReference type="Proteomes" id="UP000316304"/>
    </source>
</evidence>
<organism evidence="1 2">
    <name type="scientific">Novipirellula galeiformis</name>
    <dbReference type="NCBI Taxonomy" id="2528004"/>
    <lineage>
        <taxon>Bacteria</taxon>
        <taxon>Pseudomonadati</taxon>
        <taxon>Planctomycetota</taxon>
        <taxon>Planctomycetia</taxon>
        <taxon>Pirellulales</taxon>
        <taxon>Pirellulaceae</taxon>
        <taxon>Novipirellula</taxon>
    </lineage>
</organism>
<comment type="caution">
    <text evidence="1">The sequence shown here is derived from an EMBL/GenBank/DDBJ whole genome shotgun (WGS) entry which is preliminary data.</text>
</comment>
<proteinExistence type="predicted"/>
<dbReference type="InterPro" id="IPR016181">
    <property type="entry name" value="Acyl_CoA_acyltransferase"/>
</dbReference>
<dbReference type="AlphaFoldDB" id="A0A5C6C9Y7"/>
<sequence length="218" mass="24389">MKLPLFILRLVYSIIRRLEIADATRLLYLAAGDSSTTSLPPRYELRTPQPDELLELIQSGKAPPSIGSSRNLTERRRIVVIVTPEQEVISYLWLATQTVDAADNFSRSPHLGTSVVLPPRAAFLFNAWTHPDHRGKRLIGCMISHVIENRLAGTDTLMTTMDWTNDRSYLAFAHIGMRPIGTVIRLGRGPLQLSFLPRTATQFGFELAGQAPGYKFAF</sequence>
<name>A0A5C6C9Y7_9BACT</name>
<protein>
    <recommendedName>
        <fullName evidence="3">N-acetyltransferase domain-containing protein</fullName>
    </recommendedName>
</protein>
<dbReference type="OrthoDB" id="266256at2"/>
<evidence type="ECO:0008006" key="3">
    <source>
        <dbReference type="Google" id="ProtNLM"/>
    </source>
</evidence>
<dbReference type="RefSeq" id="WP_146596141.1">
    <property type="nucleotide sequence ID" value="NZ_SJPT01000007.1"/>
</dbReference>
<dbReference type="Proteomes" id="UP000316304">
    <property type="component" value="Unassembled WGS sequence"/>
</dbReference>
<reference evidence="1 2" key="1">
    <citation type="submission" date="2019-02" db="EMBL/GenBank/DDBJ databases">
        <title>Deep-cultivation of Planctomycetes and their phenomic and genomic characterization uncovers novel biology.</title>
        <authorList>
            <person name="Wiegand S."/>
            <person name="Jogler M."/>
            <person name="Boedeker C."/>
            <person name="Pinto D."/>
            <person name="Vollmers J."/>
            <person name="Rivas-Marin E."/>
            <person name="Kohn T."/>
            <person name="Peeters S.H."/>
            <person name="Heuer A."/>
            <person name="Rast P."/>
            <person name="Oberbeckmann S."/>
            <person name="Bunk B."/>
            <person name="Jeske O."/>
            <person name="Meyerdierks A."/>
            <person name="Storesund J.E."/>
            <person name="Kallscheuer N."/>
            <person name="Luecker S."/>
            <person name="Lage O.M."/>
            <person name="Pohl T."/>
            <person name="Merkel B.J."/>
            <person name="Hornburger P."/>
            <person name="Mueller R.-W."/>
            <person name="Bruemmer F."/>
            <person name="Labrenz M."/>
            <person name="Spormann A.M."/>
            <person name="Op Den Camp H."/>
            <person name="Overmann J."/>
            <person name="Amann R."/>
            <person name="Jetten M.S.M."/>
            <person name="Mascher T."/>
            <person name="Medema M.H."/>
            <person name="Devos D.P."/>
            <person name="Kaster A.-K."/>
            <person name="Ovreas L."/>
            <person name="Rohde M."/>
            <person name="Galperin M.Y."/>
            <person name="Jogler C."/>
        </authorList>
    </citation>
    <scope>NUCLEOTIDE SEQUENCE [LARGE SCALE GENOMIC DNA]</scope>
    <source>
        <strain evidence="1 2">Pla52o</strain>
    </source>
</reference>
<accession>A0A5C6C9Y7</accession>